<evidence type="ECO:0000256" key="1">
    <source>
        <dbReference type="ARBA" id="ARBA00012506"/>
    </source>
</evidence>
<dbReference type="SUPFAM" id="SSF109604">
    <property type="entry name" value="HD-domain/PDEase-like"/>
    <property type="match status" value="1"/>
</dbReference>
<keyword evidence="11" id="KW-1185">Reference proteome</keyword>
<dbReference type="PANTHER" id="PTHR35795:SF1">
    <property type="entry name" value="BIS(5'-NUCLEOSYL)-TETRAPHOSPHATASE, SYMMETRICAL"/>
    <property type="match status" value="1"/>
</dbReference>
<evidence type="ECO:0000313" key="10">
    <source>
        <dbReference type="Proteomes" id="UP000237923"/>
    </source>
</evidence>
<dbReference type="CDD" id="cd00077">
    <property type="entry name" value="HDc"/>
    <property type="match status" value="1"/>
</dbReference>
<dbReference type="Gene3D" id="1.10.3210.10">
    <property type="entry name" value="Hypothetical protein af1432"/>
    <property type="match status" value="1"/>
</dbReference>
<evidence type="ECO:0000313" key="11">
    <source>
        <dbReference type="Proteomes" id="UP000239237"/>
    </source>
</evidence>
<dbReference type="GO" id="GO:0008803">
    <property type="term" value="F:bis(5'-nucleosyl)-tetraphosphatase (symmetrical) activity"/>
    <property type="evidence" value="ECO:0007669"/>
    <property type="project" value="UniProtKB-EC"/>
</dbReference>
<dbReference type="EC" id="3.6.1.41" evidence="1"/>
<dbReference type="Proteomes" id="UP000237923">
    <property type="component" value="Unassembled WGS sequence"/>
</dbReference>
<evidence type="ECO:0000256" key="2">
    <source>
        <dbReference type="ARBA" id="ARBA00022723"/>
    </source>
</evidence>
<dbReference type="EMBL" id="OKQR01000003">
    <property type="protein sequence ID" value="SPD94157.1"/>
    <property type="molecule type" value="Genomic_DNA"/>
</dbReference>
<accession>A0A2N9KFU2</accession>
<keyword evidence="5" id="KW-0408">Iron</keyword>
<feature type="domain" description="HD" evidence="7">
    <location>
        <begin position="24"/>
        <end position="139"/>
    </location>
</feature>
<protein>
    <recommendedName>
        <fullName evidence="1">bis(5'-nucleosyl)-tetraphosphatase (symmetrical)</fullName>
        <ecNumber evidence="1">3.6.1.41</ecNumber>
    </recommendedName>
</protein>
<gene>
    <name evidence="8" type="ORF">LES8486_01607</name>
    <name evidence="9" type="ORF">LES9216_01754</name>
</gene>
<dbReference type="EMBL" id="OKQU01000003">
    <property type="protein sequence ID" value="SPE09584.1"/>
    <property type="molecule type" value="Genomic_DNA"/>
</dbReference>
<dbReference type="GO" id="GO:0000166">
    <property type="term" value="F:nucleotide binding"/>
    <property type="evidence" value="ECO:0007669"/>
    <property type="project" value="UniProtKB-KW"/>
</dbReference>
<name>A0A2N9KFU2_9LACO</name>
<evidence type="ECO:0000259" key="7">
    <source>
        <dbReference type="PROSITE" id="PS51831"/>
    </source>
</evidence>
<evidence type="ECO:0000313" key="8">
    <source>
        <dbReference type="EMBL" id="SPD94157.1"/>
    </source>
</evidence>
<proteinExistence type="predicted"/>
<organism evidence="9 10">
    <name type="scientific">Leuconostoc suionicum</name>
    <dbReference type="NCBI Taxonomy" id="1511761"/>
    <lineage>
        <taxon>Bacteria</taxon>
        <taxon>Bacillati</taxon>
        <taxon>Bacillota</taxon>
        <taxon>Bacilli</taxon>
        <taxon>Lactobacillales</taxon>
        <taxon>Lactobacillaceae</taxon>
        <taxon>Leuconostoc</taxon>
    </lineage>
</organism>
<dbReference type="NCBIfam" id="TIGR00488">
    <property type="entry name" value="bis(5'-nucleosyl)-tetraphosphatase (symmetrical) YqeK"/>
    <property type="match status" value="1"/>
</dbReference>
<keyword evidence="2" id="KW-0479">Metal-binding</keyword>
<evidence type="ECO:0000313" key="9">
    <source>
        <dbReference type="EMBL" id="SPE09584.1"/>
    </source>
</evidence>
<sequence>MTKYFNGTITDLEAKISEKLSDYRYQHVLRVRDYAVKLAEANDVDVDKAEVAALAHDYAKERSDNDFIKVIKAQHMDPDLINWGNYVWHGIVGAEMIRNELGIVDEDILTAVRQHTTGAGASMNKLSQIIFMADYLELGRDFKGVEEARTITDQSLAQGVKYQIVHTLARLIQKETPIYPKSLETYNYWVKKEK</sequence>
<dbReference type="InterPro" id="IPR005249">
    <property type="entry name" value="YqeK"/>
</dbReference>
<evidence type="ECO:0000256" key="5">
    <source>
        <dbReference type="ARBA" id="ARBA00023004"/>
    </source>
</evidence>
<dbReference type="AlphaFoldDB" id="A0A2N9KFU2"/>
<keyword evidence="9" id="KW-0548">Nucleotidyltransferase</keyword>
<evidence type="ECO:0000256" key="6">
    <source>
        <dbReference type="ARBA" id="ARBA00049417"/>
    </source>
</evidence>
<dbReference type="SMART" id="SM00471">
    <property type="entry name" value="HDc"/>
    <property type="match status" value="1"/>
</dbReference>
<dbReference type="InterPro" id="IPR051094">
    <property type="entry name" value="Diverse_Catalytic_Enzymes"/>
</dbReference>
<evidence type="ECO:0000256" key="3">
    <source>
        <dbReference type="ARBA" id="ARBA00022741"/>
    </source>
</evidence>
<dbReference type="GO" id="GO:0016779">
    <property type="term" value="F:nucleotidyltransferase activity"/>
    <property type="evidence" value="ECO:0007669"/>
    <property type="project" value="UniProtKB-KW"/>
</dbReference>
<evidence type="ECO:0000256" key="4">
    <source>
        <dbReference type="ARBA" id="ARBA00022801"/>
    </source>
</evidence>
<dbReference type="RefSeq" id="WP_105299796.1">
    <property type="nucleotide sequence ID" value="NZ_OKQR01000003.1"/>
</dbReference>
<dbReference type="PANTHER" id="PTHR35795">
    <property type="entry name" value="SLR1885 PROTEIN"/>
    <property type="match status" value="1"/>
</dbReference>
<dbReference type="PROSITE" id="PS51831">
    <property type="entry name" value="HD"/>
    <property type="match status" value="1"/>
</dbReference>
<comment type="catalytic activity">
    <reaction evidence="6">
        <text>P(1),P(4)-bis(5'-adenosyl) tetraphosphate + H2O = 2 ADP + 2 H(+)</text>
        <dbReference type="Rhea" id="RHEA:24252"/>
        <dbReference type="ChEBI" id="CHEBI:15377"/>
        <dbReference type="ChEBI" id="CHEBI:15378"/>
        <dbReference type="ChEBI" id="CHEBI:58141"/>
        <dbReference type="ChEBI" id="CHEBI:456216"/>
        <dbReference type="EC" id="3.6.1.41"/>
    </reaction>
</comment>
<dbReference type="GO" id="GO:0046872">
    <property type="term" value="F:metal ion binding"/>
    <property type="evidence" value="ECO:0007669"/>
    <property type="project" value="UniProtKB-KW"/>
</dbReference>
<dbReference type="Pfam" id="PF01966">
    <property type="entry name" value="HD"/>
    <property type="match status" value="1"/>
</dbReference>
<reference evidence="8 11" key="1">
    <citation type="submission" date="2018-02" db="EMBL/GenBank/DDBJ databases">
        <authorList>
            <person name="Rodrigo-Torres L."/>
            <person name="Arahal R. D."/>
            <person name="Lucena T."/>
        </authorList>
    </citation>
    <scope>NUCLEOTIDE SEQUENCE [LARGE SCALE GENOMIC DNA]</scope>
    <source>
        <strain evidence="8 11">CECT 8486</strain>
    </source>
</reference>
<reference evidence="9 10" key="2">
    <citation type="submission" date="2018-02" db="EMBL/GenBank/DDBJ databases">
        <authorList>
            <person name="Cohen D.B."/>
            <person name="Kent A.D."/>
        </authorList>
    </citation>
    <scope>NUCLEOTIDE SEQUENCE [LARGE SCALE GENOMIC DNA]</scope>
    <source>
        <strain evidence="9 10">CECT 9216</strain>
    </source>
</reference>
<dbReference type="Proteomes" id="UP000239237">
    <property type="component" value="Unassembled WGS sequence"/>
</dbReference>
<dbReference type="InterPro" id="IPR006674">
    <property type="entry name" value="HD_domain"/>
</dbReference>
<keyword evidence="3" id="KW-0547">Nucleotide-binding</keyword>
<keyword evidence="9" id="KW-0808">Transferase</keyword>
<keyword evidence="4" id="KW-0378">Hydrolase</keyword>
<dbReference type="InterPro" id="IPR003607">
    <property type="entry name" value="HD/PDEase_dom"/>
</dbReference>